<dbReference type="InterPro" id="IPR008984">
    <property type="entry name" value="SMAD_FHA_dom_sf"/>
</dbReference>
<reference evidence="13" key="1">
    <citation type="submission" date="2020-11" db="EMBL/GenBank/DDBJ databases">
        <authorList>
            <consortium name="DOE Joint Genome Institute"/>
            <person name="Ahrendt S."/>
            <person name="Riley R."/>
            <person name="Andreopoulos W."/>
            <person name="Labutti K."/>
            <person name="Pangilinan J."/>
            <person name="Ruiz-Duenas F.J."/>
            <person name="Barrasa J.M."/>
            <person name="Sanchez-Garcia M."/>
            <person name="Camarero S."/>
            <person name="Miyauchi S."/>
            <person name="Serrano A."/>
            <person name="Linde D."/>
            <person name="Babiker R."/>
            <person name="Drula E."/>
            <person name="Ayuso-Fernandez I."/>
            <person name="Pacheco R."/>
            <person name="Padilla G."/>
            <person name="Ferreira P."/>
            <person name="Barriuso J."/>
            <person name="Kellner H."/>
            <person name="Castanera R."/>
            <person name="Alfaro M."/>
            <person name="Ramirez L."/>
            <person name="Pisabarro A.G."/>
            <person name="Kuo A."/>
            <person name="Tritt A."/>
            <person name="Lipzen A."/>
            <person name="He G."/>
            <person name="Yan M."/>
            <person name="Ng V."/>
            <person name="Cullen D."/>
            <person name="Martin F."/>
            <person name="Rosso M.-N."/>
            <person name="Henrissat B."/>
            <person name="Hibbett D."/>
            <person name="Martinez A.T."/>
            <person name="Grigoriev I.V."/>
        </authorList>
    </citation>
    <scope>NUCLEOTIDE SEQUENCE</scope>
    <source>
        <strain evidence="13">CIRM-BRFM 674</strain>
    </source>
</reference>
<feature type="cross-link" description="Glycyl lysine isopeptide (Lys-Gly) (interchain with G-Cter in SUMO2)" evidence="9">
    <location>
        <position position="289"/>
    </location>
</feature>
<protein>
    <submittedName>
        <fullName evidence="13">Kinase-like protein</fullName>
    </submittedName>
</protein>
<dbReference type="SMART" id="SM00240">
    <property type="entry name" value="FHA"/>
    <property type="match status" value="1"/>
</dbReference>
<feature type="region of interest" description="Disordered" evidence="10">
    <location>
        <begin position="119"/>
        <end position="142"/>
    </location>
</feature>
<dbReference type="EMBL" id="MU155423">
    <property type="protein sequence ID" value="KAF9473689.1"/>
    <property type="molecule type" value="Genomic_DNA"/>
</dbReference>
<dbReference type="SUPFAM" id="SSF56112">
    <property type="entry name" value="Protein kinase-like (PK-like)"/>
    <property type="match status" value="1"/>
</dbReference>
<evidence type="ECO:0000256" key="9">
    <source>
        <dbReference type="PIRSR" id="PIRSR630616-3"/>
    </source>
</evidence>
<evidence type="ECO:0000313" key="14">
    <source>
        <dbReference type="Proteomes" id="UP000807469"/>
    </source>
</evidence>
<dbReference type="InterPro" id="IPR008271">
    <property type="entry name" value="Ser/Thr_kinase_AS"/>
</dbReference>
<feature type="domain" description="FHA" evidence="11">
    <location>
        <begin position="36"/>
        <end position="87"/>
    </location>
</feature>
<dbReference type="PANTHER" id="PTHR24350">
    <property type="entry name" value="SERINE/THREONINE-PROTEIN KINASE IAL-RELATED"/>
    <property type="match status" value="1"/>
</dbReference>
<name>A0A9P5YQN8_9AGAR</name>
<evidence type="ECO:0000256" key="4">
    <source>
        <dbReference type="ARBA" id="ARBA00022741"/>
    </source>
</evidence>
<feature type="compositionally biased region" description="Low complexity" evidence="10">
    <location>
        <begin position="125"/>
        <end position="139"/>
    </location>
</feature>
<dbReference type="Pfam" id="PF00069">
    <property type="entry name" value="Pkinase"/>
    <property type="match status" value="1"/>
</dbReference>
<keyword evidence="3" id="KW-0808">Transferase</keyword>
<dbReference type="InterPro" id="IPR000719">
    <property type="entry name" value="Prot_kinase_dom"/>
</dbReference>
<dbReference type="Gene3D" id="1.10.510.10">
    <property type="entry name" value="Transferase(Phosphotransferase) domain 1"/>
    <property type="match status" value="1"/>
</dbReference>
<feature type="region of interest" description="Disordered" evidence="10">
    <location>
        <begin position="522"/>
        <end position="547"/>
    </location>
</feature>
<keyword evidence="14" id="KW-1185">Reference proteome</keyword>
<dbReference type="PROSITE" id="PS50006">
    <property type="entry name" value="FHA_DOMAIN"/>
    <property type="match status" value="1"/>
</dbReference>
<dbReference type="GO" id="GO:0004674">
    <property type="term" value="F:protein serine/threonine kinase activity"/>
    <property type="evidence" value="ECO:0007669"/>
    <property type="project" value="UniProtKB-KW"/>
</dbReference>
<evidence type="ECO:0000256" key="6">
    <source>
        <dbReference type="ARBA" id="ARBA00022840"/>
    </source>
</evidence>
<dbReference type="CDD" id="cd00060">
    <property type="entry name" value="FHA"/>
    <property type="match status" value="1"/>
</dbReference>
<dbReference type="SMART" id="SM00220">
    <property type="entry name" value="S_TKc"/>
    <property type="match status" value="1"/>
</dbReference>
<dbReference type="InterPro" id="IPR030616">
    <property type="entry name" value="Aur-like"/>
</dbReference>
<keyword evidence="2" id="KW-0723">Serine/threonine-protein kinase</keyword>
<dbReference type="GO" id="GO:0005524">
    <property type="term" value="F:ATP binding"/>
    <property type="evidence" value="ECO:0007669"/>
    <property type="project" value="UniProtKB-KW"/>
</dbReference>
<organism evidence="13 14">
    <name type="scientific">Pholiota conissans</name>
    <dbReference type="NCBI Taxonomy" id="109636"/>
    <lineage>
        <taxon>Eukaryota</taxon>
        <taxon>Fungi</taxon>
        <taxon>Dikarya</taxon>
        <taxon>Basidiomycota</taxon>
        <taxon>Agaricomycotina</taxon>
        <taxon>Agaricomycetes</taxon>
        <taxon>Agaricomycetidae</taxon>
        <taxon>Agaricales</taxon>
        <taxon>Agaricineae</taxon>
        <taxon>Strophariaceae</taxon>
        <taxon>Pholiota</taxon>
    </lineage>
</organism>
<feature type="active site" description="Proton acceptor" evidence="7">
    <location>
        <position position="287"/>
    </location>
</feature>
<sequence>MRGVTPEYIEANLWGYLEPFWHTEKKIGLDKTTPEVSMGSGKHNDVVFEGNGVRIDETQCILIWDGKRRAYLKDVSSNGTLVNGSRVGYNQTTRLRDRHEVAFGPYKYIYRQVAGYPNPAAPLPSSESQTSSSHSSTSHGTQLALPSTLSSLYTIDQTLGTGSYGVVVRAKHRPSGAYHALKMMDSSKTQMRMSDCDRRNVAKRVKEEVQNLIEVEHRHVCRIYGSVDDAGSGILTLILEYMDGGDLAGYMDEKYPNGMPEPHAKGLAYQIFDGMAYVHSKGIMHRDLKPANIFLNKHHPPLVKIGDFGLSKRSYQSDRHNSICGSATYVAPEVVTDGAYDARVDCYSAGVIIHVMLTGSKPYQSLDDKGRPAKDRDILVKFVKARHVDLSQLQWGHISDDARSVVSYLLAESPQLRLSMQGALQNPWFDDHVPHYGWSIYAPNNAQREPLLVSRLRGKQDDREKSIQKVKSVVQVPTPYMIKVPPYHGVKESDHANAHGDHVSPNLHARSREMAISDAKNIISRGGTGGRGNGNRQDLYGATQKCG</sequence>
<dbReference type="PROSITE" id="PS00108">
    <property type="entry name" value="PROTEIN_KINASE_ST"/>
    <property type="match status" value="1"/>
</dbReference>
<dbReference type="FunFam" id="1.10.510.10:FF:000571">
    <property type="entry name" value="Maternal embryonic leucine zipper kinase"/>
    <property type="match status" value="1"/>
</dbReference>
<dbReference type="PROSITE" id="PS50011">
    <property type="entry name" value="PROTEIN_KINASE_DOM"/>
    <property type="match status" value="1"/>
</dbReference>
<dbReference type="Gene3D" id="2.60.200.20">
    <property type="match status" value="1"/>
</dbReference>
<evidence type="ECO:0000256" key="8">
    <source>
        <dbReference type="PIRSR" id="PIRSR630616-2"/>
    </source>
</evidence>
<evidence type="ECO:0000256" key="1">
    <source>
        <dbReference type="ARBA" id="ARBA00005575"/>
    </source>
</evidence>
<dbReference type="Proteomes" id="UP000807469">
    <property type="component" value="Unassembled WGS sequence"/>
</dbReference>
<evidence type="ECO:0000259" key="11">
    <source>
        <dbReference type="PROSITE" id="PS50006"/>
    </source>
</evidence>
<dbReference type="AlphaFoldDB" id="A0A9P5YQN8"/>
<evidence type="ECO:0000256" key="3">
    <source>
        <dbReference type="ARBA" id="ARBA00022679"/>
    </source>
</evidence>
<evidence type="ECO:0000313" key="13">
    <source>
        <dbReference type="EMBL" id="KAF9473689.1"/>
    </source>
</evidence>
<comment type="similarity">
    <text evidence="1">Belongs to the protein kinase superfamily. CAMK Ser/Thr protein kinase family. CHEK2 subfamily.</text>
</comment>
<keyword evidence="5 13" id="KW-0418">Kinase</keyword>
<evidence type="ECO:0000256" key="5">
    <source>
        <dbReference type="ARBA" id="ARBA00022777"/>
    </source>
</evidence>
<evidence type="ECO:0000256" key="10">
    <source>
        <dbReference type="SAM" id="MobiDB-lite"/>
    </source>
</evidence>
<dbReference type="Pfam" id="PF00498">
    <property type="entry name" value="FHA"/>
    <property type="match status" value="1"/>
</dbReference>
<feature type="domain" description="Protein kinase" evidence="12">
    <location>
        <begin position="153"/>
        <end position="429"/>
    </location>
</feature>
<evidence type="ECO:0000256" key="2">
    <source>
        <dbReference type="ARBA" id="ARBA00022527"/>
    </source>
</evidence>
<dbReference type="OrthoDB" id="541276at2759"/>
<comment type="caution">
    <text evidence="13">The sequence shown here is derived from an EMBL/GenBank/DDBJ whole genome shotgun (WGS) entry which is preliminary data.</text>
</comment>
<evidence type="ECO:0000259" key="12">
    <source>
        <dbReference type="PROSITE" id="PS50011"/>
    </source>
</evidence>
<gene>
    <name evidence="13" type="ORF">BDN70DRAFT_843264</name>
</gene>
<dbReference type="InterPro" id="IPR000253">
    <property type="entry name" value="FHA_dom"/>
</dbReference>
<feature type="binding site" evidence="8">
    <location>
        <position position="182"/>
    </location>
    <ligand>
        <name>ATP</name>
        <dbReference type="ChEBI" id="CHEBI:30616"/>
    </ligand>
</feature>
<feature type="binding site" evidence="8">
    <location>
        <position position="307"/>
    </location>
    <ligand>
        <name>ATP</name>
        <dbReference type="ChEBI" id="CHEBI:30616"/>
    </ligand>
</feature>
<dbReference type="InterPro" id="IPR011009">
    <property type="entry name" value="Kinase-like_dom_sf"/>
</dbReference>
<evidence type="ECO:0000256" key="7">
    <source>
        <dbReference type="PIRSR" id="PIRSR630616-1"/>
    </source>
</evidence>
<keyword evidence="6 8" id="KW-0067">ATP-binding</keyword>
<proteinExistence type="inferred from homology"/>
<keyword evidence="4 8" id="KW-0547">Nucleotide-binding</keyword>
<accession>A0A9P5YQN8</accession>
<dbReference type="SUPFAM" id="SSF49879">
    <property type="entry name" value="SMAD/FHA domain"/>
    <property type="match status" value="1"/>
</dbReference>